<feature type="transmembrane region" description="Helical" evidence="1">
    <location>
        <begin position="33"/>
        <end position="52"/>
    </location>
</feature>
<dbReference type="InterPro" id="IPR029787">
    <property type="entry name" value="Nucleotide_cyclase"/>
</dbReference>
<feature type="transmembrane region" description="Helical" evidence="1">
    <location>
        <begin position="95"/>
        <end position="117"/>
    </location>
</feature>
<dbReference type="Gene3D" id="3.30.70.270">
    <property type="match status" value="1"/>
</dbReference>
<sequence>MGISRYKLAAQLLALAMFTGLALWHYLMRHYDLILPPALLACGLLVSLPLQWLGRLRPALADYLMLVGALTLFAIEAPGCVNGMLWLGLPTVVSLLVLSLPLAVLLNIALVPAWTLLLGGTHVSLLTLSMGWWLALSAALVLSSLDARRRRALRLPHWRRDPKLPRQALQRSLAVEIARAQALGRPLSVLVLYVPQIDQADDQFGTELREALSHAFSHAVVNDSRHSDLLGEYRENVFCLILPNAGESGALAAGRRLAATVATISRPETGPLESFSRVCMLQPGEATAHFLTRLDNAATKLLEPLA</sequence>
<feature type="transmembrane region" description="Helical" evidence="1">
    <location>
        <begin position="123"/>
        <end position="145"/>
    </location>
</feature>
<dbReference type="Pfam" id="PF00990">
    <property type="entry name" value="GGDEF"/>
    <property type="match status" value="1"/>
</dbReference>
<gene>
    <name evidence="3" type="ORF">ABV408_08550</name>
</gene>
<dbReference type="GO" id="GO:0052621">
    <property type="term" value="F:diguanylate cyclase activity"/>
    <property type="evidence" value="ECO:0007669"/>
    <property type="project" value="UniProtKB-EC"/>
</dbReference>
<evidence type="ECO:0000259" key="2">
    <source>
        <dbReference type="Pfam" id="PF00990"/>
    </source>
</evidence>
<reference evidence="3" key="1">
    <citation type="submission" date="2024-06" db="EMBL/GenBank/DDBJ databases">
        <title>Complete genome of Salinicola endophyticus HNIBRBA4755.</title>
        <authorList>
            <person name="Shin S.Y."/>
            <person name="Kang H."/>
            <person name="Song J."/>
        </authorList>
    </citation>
    <scope>NUCLEOTIDE SEQUENCE</scope>
    <source>
        <strain evidence="3">HNIBRBA4755</strain>
    </source>
</reference>
<proteinExistence type="predicted"/>
<keyword evidence="1" id="KW-1133">Transmembrane helix</keyword>
<dbReference type="InterPro" id="IPR000160">
    <property type="entry name" value="GGDEF_dom"/>
</dbReference>
<protein>
    <submittedName>
        <fullName evidence="3">Diguanylate cyclase</fullName>
        <ecNumber evidence="3">2.7.7.65</ecNumber>
    </submittedName>
</protein>
<keyword evidence="1" id="KW-0472">Membrane</keyword>
<dbReference type="EMBL" id="CP159578">
    <property type="protein sequence ID" value="XCJ81214.1"/>
    <property type="molecule type" value="Genomic_DNA"/>
</dbReference>
<feature type="transmembrane region" description="Helical" evidence="1">
    <location>
        <begin position="6"/>
        <end position="26"/>
    </location>
</feature>
<dbReference type="EC" id="2.7.7.65" evidence="3"/>
<dbReference type="SUPFAM" id="SSF55073">
    <property type="entry name" value="Nucleotide cyclase"/>
    <property type="match status" value="1"/>
</dbReference>
<dbReference type="RefSeq" id="WP_353981978.1">
    <property type="nucleotide sequence ID" value="NZ_CP159578.1"/>
</dbReference>
<accession>A0AB74UIE7</accession>
<feature type="domain" description="GGDEF" evidence="2">
    <location>
        <begin position="166"/>
        <end position="269"/>
    </location>
</feature>
<keyword evidence="3" id="KW-0548">Nucleotidyltransferase</keyword>
<organism evidence="3">
    <name type="scientific">Salinicola endophyticus</name>
    <dbReference type="NCBI Taxonomy" id="1949083"/>
    <lineage>
        <taxon>Bacteria</taxon>
        <taxon>Pseudomonadati</taxon>
        <taxon>Pseudomonadota</taxon>
        <taxon>Gammaproteobacteria</taxon>
        <taxon>Oceanospirillales</taxon>
        <taxon>Halomonadaceae</taxon>
        <taxon>Salinicola</taxon>
    </lineage>
</organism>
<name>A0AB74UIE7_9GAMM</name>
<dbReference type="AlphaFoldDB" id="A0AB74UIE7"/>
<evidence type="ECO:0000256" key="1">
    <source>
        <dbReference type="SAM" id="Phobius"/>
    </source>
</evidence>
<evidence type="ECO:0000313" key="3">
    <source>
        <dbReference type="EMBL" id="XCJ81214.1"/>
    </source>
</evidence>
<keyword evidence="1" id="KW-0812">Transmembrane</keyword>
<dbReference type="InterPro" id="IPR043128">
    <property type="entry name" value="Rev_trsase/Diguanyl_cyclase"/>
</dbReference>
<keyword evidence="3" id="KW-0808">Transferase</keyword>
<feature type="transmembrane region" description="Helical" evidence="1">
    <location>
        <begin position="64"/>
        <end position="88"/>
    </location>
</feature>